<protein>
    <recommendedName>
        <fullName evidence="2">Vertnin</fullName>
    </recommendedName>
</protein>
<dbReference type="EMBL" id="CAJOBB010001363">
    <property type="protein sequence ID" value="CAF3846749.1"/>
    <property type="molecule type" value="Genomic_DNA"/>
</dbReference>
<feature type="compositionally biased region" description="Basic and acidic residues" evidence="3">
    <location>
        <begin position="342"/>
        <end position="358"/>
    </location>
</feature>
<dbReference type="Pfam" id="PF02338">
    <property type="entry name" value="OTU"/>
    <property type="match status" value="1"/>
</dbReference>
<evidence type="ECO:0000313" key="5">
    <source>
        <dbReference type="EMBL" id="CAF3846749.1"/>
    </source>
</evidence>
<gene>
    <name evidence="5" type="ORF">KXQ929_LOCUS19847</name>
</gene>
<dbReference type="Pfam" id="PF14214">
    <property type="entry name" value="Helitron_like_N"/>
    <property type="match status" value="1"/>
</dbReference>
<dbReference type="Pfam" id="PF20209">
    <property type="entry name" value="DUF6570"/>
    <property type="match status" value="1"/>
</dbReference>
<dbReference type="InterPro" id="IPR047273">
    <property type="entry name" value="VRTN_OTU_dom"/>
</dbReference>
<dbReference type="PANTHER" id="PTHR16081">
    <property type="entry name" value="VERTNIN"/>
    <property type="match status" value="1"/>
</dbReference>
<proteinExistence type="inferred from homology"/>
<dbReference type="Proteomes" id="UP000663868">
    <property type="component" value="Unassembled WGS sequence"/>
</dbReference>
<dbReference type="InterPro" id="IPR038822">
    <property type="entry name" value="Vertnin-like"/>
</dbReference>
<feature type="region of interest" description="Disordered" evidence="3">
    <location>
        <begin position="1049"/>
        <end position="1074"/>
    </location>
</feature>
<dbReference type="GO" id="GO:0006357">
    <property type="term" value="P:regulation of transcription by RNA polymerase II"/>
    <property type="evidence" value="ECO:0007669"/>
    <property type="project" value="TreeGrafter"/>
</dbReference>
<dbReference type="InterPro" id="IPR046700">
    <property type="entry name" value="DUF6570"/>
</dbReference>
<evidence type="ECO:0000256" key="3">
    <source>
        <dbReference type="SAM" id="MobiDB-lite"/>
    </source>
</evidence>
<dbReference type="SUPFAM" id="SSF54001">
    <property type="entry name" value="Cysteine proteinases"/>
    <property type="match status" value="1"/>
</dbReference>
<evidence type="ECO:0000256" key="2">
    <source>
        <dbReference type="ARBA" id="ARBA00020188"/>
    </source>
</evidence>
<evidence type="ECO:0000313" key="6">
    <source>
        <dbReference type="Proteomes" id="UP000663868"/>
    </source>
</evidence>
<dbReference type="GO" id="GO:0000785">
    <property type="term" value="C:chromatin"/>
    <property type="evidence" value="ECO:0007669"/>
    <property type="project" value="TreeGrafter"/>
</dbReference>
<feature type="compositionally biased region" description="Low complexity" evidence="3">
    <location>
        <begin position="1061"/>
        <end position="1070"/>
    </location>
</feature>
<dbReference type="InterPro" id="IPR025476">
    <property type="entry name" value="Helitron_helicase-like"/>
</dbReference>
<reference evidence="5" key="1">
    <citation type="submission" date="2021-02" db="EMBL/GenBank/DDBJ databases">
        <authorList>
            <person name="Nowell W R."/>
        </authorList>
    </citation>
    <scope>NUCLEOTIDE SEQUENCE</scope>
</reference>
<dbReference type="InterPro" id="IPR038765">
    <property type="entry name" value="Papain-like_cys_pep_sf"/>
</dbReference>
<feature type="region of interest" description="Disordered" evidence="3">
    <location>
        <begin position="340"/>
        <end position="414"/>
    </location>
</feature>
<organism evidence="5 6">
    <name type="scientific">Adineta steineri</name>
    <dbReference type="NCBI Taxonomy" id="433720"/>
    <lineage>
        <taxon>Eukaryota</taxon>
        <taxon>Metazoa</taxon>
        <taxon>Spiralia</taxon>
        <taxon>Gnathifera</taxon>
        <taxon>Rotifera</taxon>
        <taxon>Eurotatoria</taxon>
        <taxon>Bdelloidea</taxon>
        <taxon>Adinetida</taxon>
        <taxon>Adinetidae</taxon>
        <taxon>Adineta</taxon>
    </lineage>
</organism>
<sequence length="1459" mass="167412">MTVECIFCSAQCVNHCCPSCDKMTRSQKFGRLLQALERCSESIVYHDEIVNAVQRIRRIDSTMSLLEFRPYGVFDDRIHVVDSIAKEYLEKASADVQHLIPVDVDGDGNCLYHSVILWMNDSTLTASELRVRTIIELVINEAFYSNMYTHLVGLIDIAIKAICKNRTFSGVYEICALSNVLKCNIRSVYPGIDFEADTAIMNRIFTPIPPTVASYEITILWSNVRKEMHVRAVNNNVWSPNHFVPLLAPYKQYDFDHTNQLLLSNVKTPEKKTFKNNAVAQIRMPEFESPANRRVRSVINIENEHNKITSPNAIEQAQTNIEEEHENRLSVLRERARLRRTNATEEQRQNRLAKDRERTRSRRANQAEEQRQSQLEQKKEHARSVRENETDDRYQLRINYQRDRSQTNRTQKRLEKAASDNIIIQQQNISLTKTKKGQIHSTWPAPISTEVKEACLEQFLRQMSMSVLAEVTCAVCNIRSPEKESIKMPMSEIPNIHLLKISDEFKNVIINIQSPTLKNSNDPSTSKSSYFYYKNDIVLYVSGIYQENNMNMCILCQKCSNSLSKEQIPKFSVANNIWLGDIPVELQGLTIPEEKLISLHRHNSCIIKLQSPFHSMATAQGALKGNCITFLQNTPNIVNSLPLKMADLCDTLKVIFIGARPPERIQLKRILTKIKNGGTNDEMDVENVYLIPHSSKPVNEYFNPKLLAGLYATLFCYGLGAPEDQTRPLTINLREHIRYLLSYNDRRFEKNHSFIFVIFNLLQRRDACFHAQLIATKPYFRSSAQEIHSLNTSDIEAALKNISTKTYNIGSNKALGKLLNHIKTIGGRVMGSTYSRTSLRTHLHAMIFNQSLPNIFLTLNPADIHSPIALYFAGVKLDLDNVQTKQLMDAYKRAEIIASHPVATAKFFHILISNILDTMILGGVVGPVKAYFGTVESQGRGSLHLHLLIWLDHDLKPADMKTKIRDPSFRENLIAYLEDIIKEDLDEFKDTYVFENLDGIRDFFNFNIAYFFYIAAPRSLNTPTRLSSDNIYAALRTIDLAGLEENTNENGIRLTPMKDQSSPSIPSASPQRTELLQTPKHDQSISNMDVSDIQSRLPPACLPTPNPSLPNFWSRFCADVTQLVESGNVHRHSDTCYKYCKDMAKKICRLIMPRKLISVSTIDPETGHISMRRSHPWINNFNEYIISACRSNMDIKFIWTGSDTKALVYYITDYITKTSLSFHDTFSLIQKSITSFKNVTDQTETESAIERSRKLVLRCYNTLASQQELSGVQVASYLMNWGDHYTTHKFQGLYLIQTEIFLQTEVNELRIKQNLGHASHDVIDDDNVLDDENTVDEDNNEENFQIQSTENKNNFVLVNTRVDYQYRSDTLSKICLYDFVSTFYKRKMNATDAKYLSKSSTTEDPQRIQKGRPPNQRFPFQEQHPQATTYLLTKYTEKNNSRMENPKRVFESATNNEPF</sequence>
<feature type="region of interest" description="Disordered" evidence="3">
    <location>
        <begin position="1438"/>
        <end position="1459"/>
    </location>
</feature>
<dbReference type="CDD" id="cd22791">
    <property type="entry name" value="OTU_VRTN"/>
    <property type="match status" value="1"/>
</dbReference>
<evidence type="ECO:0000259" key="4">
    <source>
        <dbReference type="PROSITE" id="PS50802"/>
    </source>
</evidence>
<accession>A0A819EAZ7</accession>
<dbReference type="Gene3D" id="3.90.70.80">
    <property type="match status" value="1"/>
</dbReference>
<evidence type="ECO:0000256" key="1">
    <source>
        <dbReference type="ARBA" id="ARBA00007290"/>
    </source>
</evidence>
<feature type="compositionally biased region" description="Basic and acidic residues" evidence="3">
    <location>
        <begin position="365"/>
        <end position="414"/>
    </location>
</feature>
<comment type="similarity">
    <text evidence="1">Belongs to the vertnin family.</text>
</comment>
<dbReference type="InterPro" id="IPR003323">
    <property type="entry name" value="OTU_dom"/>
</dbReference>
<feature type="domain" description="OTU" evidence="4">
    <location>
        <begin position="99"/>
        <end position="249"/>
    </location>
</feature>
<name>A0A819EAZ7_9BILA</name>
<feature type="region of interest" description="Disordered" evidence="3">
    <location>
        <begin position="1395"/>
        <end position="1424"/>
    </location>
</feature>
<comment type="caution">
    <text evidence="5">The sequence shown here is derived from an EMBL/GenBank/DDBJ whole genome shotgun (WGS) entry which is preliminary data.</text>
</comment>
<feature type="compositionally biased region" description="Basic and acidic residues" evidence="3">
    <location>
        <begin position="1438"/>
        <end position="1450"/>
    </location>
</feature>
<dbReference type="PROSITE" id="PS50802">
    <property type="entry name" value="OTU"/>
    <property type="match status" value="1"/>
</dbReference>
<dbReference type="PANTHER" id="PTHR16081:SF0">
    <property type="entry name" value="VERTNIN"/>
    <property type="match status" value="1"/>
</dbReference>